<feature type="transmembrane region" description="Helical" evidence="1">
    <location>
        <begin position="578"/>
        <end position="602"/>
    </location>
</feature>
<evidence type="ECO:0000256" key="1">
    <source>
        <dbReference type="SAM" id="Phobius"/>
    </source>
</evidence>
<comment type="caution">
    <text evidence="2">The sequence shown here is derived from an EMBL/GenBank/DDBJ whole genome shotgun (WGS) entry which is preliminary data.</text>
</comment>
<name>A0A6L2M118_TANCI</name>
<keyword evidence="2" id="KW-0695">RNA-directed DNA polymerase</keyword>
<keyword evidence="2" id="KW-0808">Transferase</keyword>
<sequence>MSSHGLMGRIAKMMQRHFCGPSTPPDDSLGNSGGILCVWEATIFKKVYATISNNFQVSCKRILWDYVATLIGRWNGEAIIVDDFNKVRSKDERRGSSFNPSSARFFDHFTSSSDHFLVSDGIISLFPSITAVCLDRHLSDHRSILLHEDLKVIIRCWVKDKRVHMSGAKVSIRNELCDIEKELDHDVVSDANLLRQLELKRQLHDINLMEAKDSIQKSKVKWAIEGDENSKFFHGLINKKFSRLVIREVFVDGIWRTNPGEWSDTNLRGIINILKCFFLASGLKINIQKSQLLGVGVMVGECMSRHKAWEDTVLKLNSRLSKWTVKTLSIGGRLTLFKSVIGASPLYNMSIFKVPRGILKVMEAIRNFFYIGAHSSDKKITWAAWDKVLASKNHGGLGVSSFHALNRALLLKWIRDKPLRVLFPLLFALESDKDAFVAVKMVAPVDHSFRRTVRDGLEQQKISDMVSLLESVSLSTSQDRWICDLSGDGEFWVKVVGNLLDDMLFPFFLNPRDGSNVFPLKLIFLLGELVGIVYQQGLIWSVAVSSWSPPAVRYVNLARRTFIMIFSVRLGPEYHASYMPMVGFGVADLVVVFGVAGVVFFYSAPV</sequence>
<reference evidence="2" key="1">
    <citation type="journal article" date="2019" name="Sci. Rep.">
        <title>Draft genome of Tanacetum cinerariifolium, the natural source of mosquito coil.</title>
        <authorList>
            <person name="Yamashiro T."/>
            <person name="Shiraishi A."/>
            <person name="Satake H."/>
            <person name="Nakayama K."/>
        </authorList>
    </citation>
    <scope>NUCLEOTIDE SEQUENCE</scope>
</reference>
<dbReference type="GO" id="GO:0003964">
    <property type="term" value="F:RNA-directed DNA polymerase activity"/>
    <property type="evidence" value="ECO:0007669"/>
    <property type="project" value="UniProtKB-KW"/>
</dbReference>
<protein>
    <submittedName>
        <fullName evidence="2">RNA-directed DNA polymerase, eukaryota</fullName>
    </submittedName>
</protein>
<evidence type="ECO:0000313" key="2">
    <source>
        <dbReference type="EMBL" id="GEU67726.1"/>
    </source>
</evidence>
<dbReference type="AlphaFoldDB" id="A0A6L2M118"/>
<keyword evidence="1" id="KW-0812">Transmembrane</keyword>
<organism evidence="2">
    <name type="scientific">Tanacetum cinerariifolium</name>
    <name type="common">Dalmatian daisy</name>
    <name type="synonym">Chrysanthemum cinerariifolium</name>
    <dbReference type="NCBI Taxonomy" id="118510"/>
    <lineage>
        <taxon>Eukaryota</taxon>
        <taxon>Viridiplantae</taxon>
        <taxon>Streptophyta</taxon>
        <taxon>Embryophyta</taxon>
        <taxon>Tracheophyta</taxon>
        <taxon>Spermatophyta</taxon>
        <taxon>Magnoliopsida</taxon>
        <taxon>eudicotyledons</taxon>
        <taxon>Gunneridae</taxon>
        <taxon>Pentapetalae</taxon>
        <taxon>asterids</taxon>
        <taxon>campanulids</taxon>
        <taxon>Asterales</taxon>
        <taxon>Asteraceae</taxon>
        <taxon>Asteroideae</taxon>
        <taxon>Anthemideae</taxon>
        <taxon>Anthemidinae</taxon>
        <taxon>Tanacetum</taxon>
    </lineage>
</organism>
<keyword evidence="1" id="KW-0472">Membrane</keyword>
<proteinExistence type="predicted"/>
<keyword evidence="2" id="KW-0548">Nucleotidyltransferase</keyword>
<dbReference type="PANTHER" id="PTHR33116">
    <property type="entry name" value="REVERSE TRANSCRIPTASE ZINC-BINDING DOMAIN-CONTAINING PROTEIN-RELATED-RELATED"/>
    <property type="match status" value="1"/>
</dbReference>
<dbReference type="PANTHER" id="PTHR33116:SF79">
    <property type="entry name" value="REVERSE TRANSCRIPTASE DOMAIN, ZINC FINGER, CCHC-TYPE-RELATED"/>
    <property type="match status" value="1"/>
</dbReference>
<keyword evidence="1" id="KW-1133">Transmembrane helix</keyword>
<dbReference type="EMBL" id="BKCJ010005619">
    <property type="protein sequence ID" value="GEU67726.1"/>
    <property type="molecule type" value="Genomic_DNA"/>
</dbReference>
<gene>
    <name evidence="2" type="ORF">Tci_039704</name>
</gene>
<accession>A0A6L2M118</accession>